<feature type="region of interest" description="Disordered" evidence="1">
    <location>
        <begin position="54"/>
        <end position="113"/>
    </location>
</feature>
<accession>A0A177TKX5</accession>
<dbReference type="Proteomes" id="UP000077671">
    <property type="component" value="Unassembled WGS sequence"/>
</dbReference>
<gene>
    <name evidence="2" type="ORF">A4X03_0g2835</name>
</gene>
<feature type="compositionally biased region" description="Polar residues" evidence="1">
    <location>
        <begin position="104"/>
        <end position="113"/>
    </location>
</feature>
<dbReference type="InterPro" id="IPR053143">
    <property type="entry name" value="Arylsulfate_ST"/>
</dbReference>
<protein>
    <submittedName>
        <fullName evidence="2">Uncharacterized protein</fullName>
    </submittedName>
</protein>
<dbReference type="Pfam" id="PF14269">
    <property type="entry name" value="Arylsulfotran_2"/>
    <property type="match status" value="1"/>
</dbReference>
<dbReference type="AlphaFoldDB" id="A0A177TKX5"/>
<dbReference type="EMBL" id="LWDD02000298">
    <property type="protein sequence ID" value="KAE8261949.1"/>
    <property type="molecule type" value="Genomic_DNA"/>
</dbReference>
<dbReference type="InterPro" id="IPR039535">
    <property type="entry name" value="ASST-like"/>
</dbReference>
<feature type="compositionally biased region" description="Polar residues" evidence="1">
    <location>
        <begin position="54"/>
        <end position="69"/>
    </location>
</feature>
<reference evidence="2" key="1">
    <citation type="submission" date="2016-04" db="EMBL/GenBank/DDBJ databases">
        <authorList>
            <person name="Nguyen H.D."/>
            <person name="Kesanakurti P."/>
            <person name="Cullis J."/>
            <person name="Levesque C.A."/>
            <person name="Hambleton S."/>
        </authorList>
    </citation>
    <scope>NUCLEOTIDE SEQUENCE</scope>
    <source>
        <strain evidence="2">DAOMC 238032</strain>
    </source>
</reference>
<evidence type="ECO:0000256" key="1">
    <source>
        <dbReference type="SAM" id="MobiDB-lite"/>
    </source>
</evidence>
<organism evidence="2 3">
    <name type="scientific">Tilletia caries</name>
    <name type="common">wheat bunt fungus</name>
    <dbReference type="NCBI Taxonomy" id="13290"/>
    <lineage>
        <taxon>Eukaryota</taxon>
        <taxon>Fungi</taxon>
        <taxon>Dikarya</taxon>
        <taxon>Basidiomycota</taxon>
        <taxon>Ustilaginomycotina</taxon>
        <taxon>Exobasidiomycetes</taxon>
        <taxon>Tilletiales</taxon>
        <taxon>Tilletiaceae</taxon>
        <taxon>Tilletia</taxon>
    </lineage>
</organism>
<evidence type="ECO:0000313" key="3">
    <source>
        <dbReference type="Proteomes" id="UP000077671"/>
    </source>
</evidence>
<comment type="caution">
    <text evidence="2">The sequence shown here is derived from an EMBL/GenBank/DDBJ whole genome shotgun (WGS) entry which is preliminary data.</text>
</comment>
<dbReference type="PANTHER" id="PTHR35340:SF5">
    <property type="entry name" value="ASST-DOMAIN-CONTAINING PROTEIN"/>
    <property type="match status" value="1"/>
</dbReference>
<name>A0A177TKX5_9BASI</name>
<sequence length="694" mass="78038">MFAAKSIQKHGTRLSKLRSRLWSSFAFVLLATLLVLASRTESSMLPSIPYSQAQADDALQESSPSSASRQYKENPSRPQLKPWQPPKNDQDDKDDDDDPQKNDGQANSPVFQTEPQFTPVDLRIRYAHPNAPFVLARHNLYLAPVTIRPPSMQIWDFNSRKGEFELLWLNDEAGLGSGAFNLQRVEYRGKPHLLAWSGHFNRWPGYGTGYCLLLDESYKIVLNVTLPDPIDFHDLTLTADDTLISTVYRQLGPFDHSRLGGSAEDGAIFDSAFVEYSFETGRTGKPIFGWSPYEAGISFDMSRIKPKPNYTSKKPWDWAHTNSVYKDQLGNYLVSLRSLATLFYIDGQTKETLWQLGGPNSNFTGNGSSEFSWQHNALWLEEEEKHGVWSLDEIKAASQGVNTPNASQQKKNRKISLYDNAALSKTKHDRNESRGLIIELDMSAKTAHIVQVYEDPGRQVPGFKKILSTSQGNLQILPPFPPWDGRHNDAAGRLSSANSSSTSRYGRVGQTPVLLAYGVKPFLALYERSGVPLWLAEYKLPKQKSHQVGNKNVDSYRTYLGRRWRGQPHWPPRIKLSADMGQANISNVANFTRVAWISWNGAAGVAEYRITHGIRTRSRVVIPREGFETTTELGTRIKGSRLIQMEVFDSCGHMLAKSPPLAVTALEGLLLPSTATDKWEYGWNQATYRCPLPE</sequence>
<evidence type="ECO:0000313" key="2">
    <source>
        <dbReference type="EMBL" id="KAE8261949.1"/>
    </source>
</evidence>
<reference evidence="2" key="2">
    <citation type="journal article" date="2019" name="IMA Fungus">
        <title>Genome sequencing and comparison of five Tilletia species to identify candidate genes for the detection of regulated species infecting wheat.</title>
        <authorList>
            <person name="Nguyen H.D.T."/>
            <person name="Sultana T."/>
            <person name="Kesanakurti P."/>
            <person name="Hambleton S."/>
        </authorList>
    </citation>
    <scope>NUCLEOTIDE SEQUENCE</scope>
    <source>
        <strain evidence="2">DAOMC 238032</strain>
    </source>
</reference>
<proteinExistence type="predicted"/>
<dbReference type="PANTHER" id="PTHR35340">
    <property type="entry name" value="PQQ ENZYME REPEAT PROTEIN-RELATED"/>
    <property type="match status" value="1"/>
</dbReference>